<feature type="domain" description="EF-hand" evidence="1">
    <location>
        <begin position="85"/>
        <end position="120"/>
    </location>
</feature>
<dbReference type="InterPro" id="IPR011992">
    <property type="entry name" value="EF-hand-dom_pair"/>
</dbReference>
<comment type="caution">
    <text evidence="3">The sequence shown here is derived from an EMBL/GenBank/DDBJ whole genome shotgun (WGS) entry which is preliminary data.</text>
</comment>
<dbReference type="Pfam" id="PF13499">
    <property type="entry name" value="EF-hand_7"/>
    <property type="match status" value="1"/>
</dbReference>
<organism evidence="3 4">
    <name type="scientific">Didymodactylos carnosus</name>
    <dbReference type="NCBI Taxonomy" id="1234261"/>
    <lineage>
        <taxon>Eukaryota</taxon>
        <taxon>Metazoa</taxon>
        <taxon>Spiralia</taxon>
        <taxon>Gnathifera</taxon>
        <taxon>Rotifera</taxon>
        <taxon>Eurotatoria</taxon>
        <taxon>Bdelloidea</taxon>
        <taxon>Philodinida</taxon>
        <taxon>Philodinidae</taxon>
        <taxon>Didymodactylos</taxon>
    </lineage>
</organism>
<dbReference type="SMART" id="SM00054">
    <property type="entry name" value="EFh"/>
    <property type="match status" value="2"/>
</dbReference>
<evidence type="ECO:0000313" key="3">
    <source>
        <dbReference type="EMBL" id="CAF4362530.1"/>
    </source>
</evidence>
<name>A0A8S2UY51_9BILA</name>
<proteinExistence type="predicted"/>
<dbReference type="Proteomes" id="UP000682733">
    <property type="component" value="Unassembled WGS sequence"/>
</dbReference>
<dbReference type="EMBL" id="CAJOBA010066063">
    <property type="protein sequence ID" value="CAF4362530.1"/>
    <property type="molecule type" value="Genomic_DNA"/>
</dbReference>
<reference evidence="3" key="1">
    <citation type="submission" date="2021-02" db="EMBL/GenBank/DDBJ databases">
        <authorList>
            <person name="Nowell W R."/>
        </authorList>
    </citation>
    <scope>NUCLEOTIDE SEQUENCE</scope>
</reference>
<dbReference type="Proteomes" id="UP000677228">
    <property type="component" value="Unassembled WGS sequence"/>
</dbReference>
<dbReference type="EMBL" id="CAJNOK010043306">
    <property type="protein sequence ID" value="CAF1568748.1"/>
    <property type="molecule type" value="Genomic_DNA"/>
</dbReference>
<accession>A0A8S2UY51</accession>
<evidence type="ECO:0000313" key="2">
    <source>
        <dbReference type="EMBL" id="CAF1568748.1"/>
    </source>
</evidence>
<evidence type="ECO:0000259" key="1">
    <source>
        <dbReference type="PROSITE" id="PS50222"/>
    </source>
</evidence>
<dbReference type="InterPro" id="IPR002048">
    <property type="entry name" value="EF_hand_dom"/>
</dbReference>
<sequence length="164" mass="18729">MDLAYTVAETTHQNNGHIDQVTFEYDEAYQDTVTHDLYVKKDDGSRVFTAKVSREQYNNLAKTFNKSLSFDSFLHVLKPLMMGSYASDEIQRAFELLATDKSGTIDVDELAAFLPIITPNVTRDMLLHYISHVDENFDHKLNLSEFKELLSRGIGRDIVCGHLH</sequence>
<protein>
    <recommendedName>
        <fullName evidence="1">EF-hand domain-containing protein</fullName>
    </recommendedName>
</protein>
<dbReference type="GO" id="GO:0005509">
    <property type="term" value="F:calcium ion binding"/>
    <property type="evidence" value="ECO:0007669"/>
    <property type="project" value="InterPro"/>
</dbReference>
<dbReference type="AlphaFoldDB" id="A0A8S2UY51"/>
<dbReference type="PROSITE" id="PS50222">
    <property type="entry name" value="EF_HAND_2"/>
    <property type="match status" value="1"/>
</dbReference>
<gene>
    <name evidence="2" type="ORF">OVA965_LOCUS40229</name>
    <name evidence="3" type="ORF">TMI583_LOCUS41640</name>
</gene>
<dbReference type="Gene3D" id="1.10.238.10">
    <property type="entry name" value="EF-hand"/>
    <property type="match status" value="1"/>
</dbReference>
<dbReference type="CDD" id="cd00051">
    <property type="entry name" value="EFh"/>
    <property type="match status" value="1"/>
</dbReference>
<evidence type="ECO:0000313" key="4">
    <source>
        <dbReference type="Proteomes" id="UP000682733"/>
    </source>
</evidence>
<dbReference type="SUPFAM" id="SSF47473">
    <property type="entry name" value="EF-hand"/>
    <property type="match status" value="1"/>
</dbReference>